<dbReference type="Pfam" id="PF02687">
    <property type="entry name" value="FtsX"/>
    <property type="match status" value="1"/>
</dbReference>
<proteinExistence type="predicted"/>
<dbReference type="Proteomes" id="UP000249688">
    <property type="component" value="Unassembled WGS sequence"/>
</dbReference>
<name>A0A2W7INR2_9PROT</name>
<feature type="transmembrane region" description="Helical" evidence="6">
    <location>
        <begin position="325"/>
        <end position="353"/>
    </location>
</feature>
<evidence type="ECO:0000313" key="8">
    <source>
        <dbReference type="EMBL" id="PZW47008.1"/>
    </source>
</evidence>
<dbReference type="EMBL" id="QKYU01000007">
    <property type="protein sequence ID" value="PZW47008.1"/>
    <property type="molecule type" value="Genomic_DNA"/>
</dbReference>
<evidence type="ECO:0000256" key="5">
    <source>
        <dbReference type="ARBA" id="ARBA00023136"/>
    </source>
</evidence>
<comment type="caution">
    <text evidence="8">The sequence shown here is derived from an EMBL/GenBank/DDBJ whole genome shotgun (WGS) entry which is preliminary data.</text>
</comment>
<feature type="domain" description="ABC3 transporter permease C-terminal" evidence="7">
    <location>
        <begin position="282"/>
        <end position="398"/>
    </location>
</feature>
<evidence type="ECO:0000259" key="7">
    <source>
        <dbReference type="Pfam" id="PF02687"/>
    </source>
</evidence>
<sequence>MNPFPLALAGLRHRRGTALALALLVALGVALGVGVGALERSLRQGAARAADAFPLIVGAPGSPTQLVLTAVYLQPDTVTLVPGGVLTRLAADAQAAWVSPIGFGDRWRDKPVVGVAPEFVTLGGRRALAEGRVFAAENEAVIGTAVPLAMGDQLIPAHGLAHAGADEDDADTHHHGDSPYTVVGRLPPSGTPWDHAILVPIERVWEIHGLGNGHAEGAERIGPPWEAAQGIPAVVVQPRDFPGAYALRARYRDAQSNAVFPAEVLVSLFRLMGDVQAVLSAMAMASAVLVLAAVFLAFSGLVAARSRDFAVLRALGAPWRFVLAAVWLELALVLLGGVAVGLGFGWLGGWMAADALGRHARVAVTVAPGWDEVLLALAVLVAGMLGALLPALVVWRRPPGEALKR</sequence>
<evidence type="ECO:0000256" key="4">
    <source>
        <dbReference type="ARBA" id="ARBA00022989"/>
    </source>
</evidence>
<dbReference type="PANTHER" id="PTHR43738:SF2">
    <property type="entry name" value="ABC TRANSPORTER PERMEASE"/>
    <property type="match status" value="1"/>
</dbReference>
<dbReference type="OrthoDB" id="9784014at2"/>
<dbReference type="GO" id="GO:0005886">
    <property type="term" value="C:plasma membrane"/>
    <property type="evidence" value="ECO:0007669"/>
    <property type="project" value="UniProtKB-SubCell"/>
</dbReference>
<feature type="transmembrane region" description="Helical" evidence="6">
    <location>
        <begin position="277"/>
        <end position="304"/>
    </location>
</feature>
<dbReference type="InterPro" id="IPR003838">
    <property type="entry name" value="ABC3_permease_C"/>
</dbReference>
<feature type="transmembrane region" description="Helical" evidence="6">
    <location>
        <begin position="373"/>
        <end position="395"/>
    </location>
</feature>
<keyword evidence="3 6" id="KW-0812">Transmembrane</keyword>
<keyword evidence="4 6" id="KW-1133">Transmembrane helix</keyword>
<keyword evidence="5 6" id="KW-0472">Membrane</keyword>
<evidence type="ECO:0000256" key="6">
    <source>
        <dbReference type="SAM" id="Phobius"/>
    </source>
</evidence>
<dbReference type="AlphaFoldDB" id="A0A2W7INR2"/>
<evidence type="ECO:0000256" key="2">
    <source>
        <dbReference type="ARBA" id="ARBA00022475"/>
    </source>
</evidence>
<evidence type="ECO:0000256" key="3">
    <source>
        <dbReference type="ARBA" id="ARBA00022692"/>
    </source>
</evidence>
<organism evidence="8 9">
    <name type="scientific">Humitalea rosea</name>
    <dbReference type="NCBI Taxonomy" id="990373"/>
    <lineage>
        <taxon>Bacteria</taxon>
        <taxon>Pseudomonadati</taxon>
        <taxon>Pseudomonadota</taxon>
        <taxon>Alphaproteobacteria</taxon>
        <taxon>Acetobacterales</taxon>
        <taxon>Roseomonadaceae</taxon>
        <taxon>Humitalea</taxon>
    </lineage>
</organism>
<dbReference type="RefSeq" id="WP_111397613.1">
    <property type="nucleotide sequence ID" value="NZ_QKYU01000007.1"/>
</dbReference>
<evidence type="ECO:0000256" key="1">
    <source>
        <dbReference type="ARBA" id="ARBA00004651"/>
    </source>
</evidence>
<evidence type="ECO:0000313" key="9">
    <source>
        <dbReference type="Proteomes" id="UP000249688"/>
    </source>
</evidence>
<accession>A0A2W7INR2</accession>
<gene>
    <name evidence="8" type="ORF">C8P66_10745</name>
</gene>
<keyword evidence="9" id="KW-1185">Reference proteome</keyword>
<comment type="subcellular location">
    <subcellularLocation>
        <location evidence="1">Cell membrane</location>
        <topology evidence="1">Multi-pass membrane protein</topology>
    </subcellularLocation>
</comment>
<reference evidence="8 9" key="1">
    <citation type="submission" date="2018-06" db="EMBL/GenBank/DDBJ databases">
        <title>Genomic Encyclopedia of Archaeal and Bacterial Type Strains, Phase II (KMG-II): from individual species to whole genera.</title>
        <authorList>
            <person name="Goeker M."/>
        </authorList>
    </citation>
    <scope>NUCLEOTIDE SEQUENCE [LARGE SCALE GENOMIC DNA]</scope>
    <source>
        <strain evidence="8 9">DSM 24525</strain>
    </source>
</reference>
<protein>
    <submittedName>
        <fullName evidence="8">Putative ABC transport system permease protein</fullName>
    </submittedName>
</protein>
<dbReference type="PANTHER" id="PTHR43738">
    <property type="entry name" value="ABC TRANSPORTER, MEMBRANE PROTEIN"/>
    <property type="match status" value="1"/>
</dbReference>
<keyword evidence="2" id="KW-1003">Cell membrane</keyword>
<dbReference type="InterPro" id="IPR051125">
    <property type="entry name" value="ABC-4/HrtB_transporter"/>
</dbReference>